<keyword evidence="1" id="KW-0812">Transmembrane</keyword>
<dbReference type="EMBL" id="VJMH01005473">
    <property type="protein sequence ID" value="KAF0695520.1"/>
    <property type="molecule type" value="Genomic_DNA"/>
</dbReference>
<keyword evidence="1" id="KW-0472">Membrane</keyword>
<feature type="transmembrane region" description="Helical" evidence="1">
    <location>
        <begin position="172"/>
        <end position="198"/>
    </location>
</feature>
<reference evidence="4 5" key="1">
    <citation type="submission" date="2019-03" db="EMBL/GenBank/DDBJ databases">
        <authorList>
            <person name="Gaulin E."/>
            <person name="Dumas B."/>
        </authorList>
    </citation>
    <scope>NUCLEOTIDE SEQUENCE [LARGE SCALE GENOMIC DNA]</scope>
    <source>
        <strain evidence="4">CBS 568.67</strain>
    </source>
</reference>
<evidence type="ECO:0000313" key="4">
    <source>
        <dbReference type="EMBL" id="VFT90496.1"/>
    </source>
</evidence>
<feature type="domain" description="THH1/TOM1/TOM3" evidence="2">
    <location>
        <begin position="22"/>
        <end position="247"/>
    </location>
</feature>
<evidence type="ECO:0000259" key="2">
    <source>
        <dbReference type="Pfam" id="PF06454"/>
    </source>
</evidence>
<protein>
    <submittedName>
        <fullName evidence="4">Aste57867_13662 protein</fullName>
    </submittedName>
</protein>
<dbReference type="AlphaFoldDB" id="A0A485KZ86"/>
<proteinExistence type="predicted"/>
<keyword evidence="1" id="KW-1133">Transmembrane helix</keyword>
<feature type="transmembrane region" description="Helical" evidence="1">
    <location>
        <begin position="265"/>
        <end position="287"/>
    </location>
</feature>
<feature type="transmembrane region" description="Helical" evidence="1">
    <location>
        <begin position="99"/>
        <end position="124"/>
    </location>
</feature>
<feature type="transmembrane region" description="Helical" evidence="1">
    <location>
        <begin position="227"/>
        <end position="245"/>
    </location>
</feature>
<feature type="transmembrane region" description="Helical" evidence="1">
    <location>
        <begin position="145"/>
        <end position="166"/>
    </location>
</feature>
<name>A0A485KZ86_9STRA</name>
<reference evidence="3" key="2">
    <citation type="submission" date="2019-06" db="EMBL/GenBank/DDBJ databases">
        <title>Genomics analysis of Aphanomyces spp. identifies a new class of oomycete effector associated with host adaptation.</title>
        <authorList>
            <person name="Gaulin E."/>
        </authorList>
    </citation>
    <scope>NUCLEOTIDE SEQUENCE</scope>
    <source>
        <strain evidence="3">CBS 578.67</strain>
    </source>
</reference>
<keyword evidence="5" id="KW-1185">Reference proteome</keyword>
<dbReference type="Pfam" id="PF06454">
    <property type="entry name" value="THH1_TOM1-3_dom"/>
    <property type="match status" value="1"/>
</dbReference>
<dbReference type="OrthoDB" id="63779at2759"/>
<dbReference type="InterPro" id="IPR009457">
    <property type="entry name" value="THH1/TOM1/TOM3_dom"/>
</dbReference>
<evidence type="ECO:0000256" key="1">
    <source>
        <dbReference type="SAM" id="Phobius"/>
    </source>
</evidence>
<feature type="transmembrane region" description="Helical" evidence="1">
    <location>
        <begin position="58"/>
        <end position="79"/>
    </location>
</feature>
<sequence>MAAANTTGSAAPVIHLEFHYKEIDTMLAVGYAIATLVALWALCSHLSGTTRDGATTGFYVLLCLASLVRGVWFSTPYGVHVSGYVPQHLHIFEDGWGMLFLSEVAEMLGTLLLYSIFILMVVFWSDILHRAFDPHAYAASHPMRVFLSLAFFLLIFMSTGFLLFALDRIDSLLLLMYNDVAVALVSTICALSVVVYCCRIRTVLIAFLEVSKIETTARIQTVTRTGVLCASFLVLNAAFEAYMGFQMYRLQAVPDVPPQDSMSWWLLIMAKHLAEVFVLYALLYILWGASDAPAETRAQTEMRRHYEAIPDVASPTHNNGLPPSVAITVRKSSSAKRFVETHGGAHRP</sequence>
<dbReference type="EMBL" id="CAADRA010005494">
    <property type="protein sequence ID" value="VFT90496.1"/>
    <property type="molecule type" value="Genomic_DNA"/>
</dbReference>
<gene>
    <name evidence="4" type="primary">Aste57867_13662</name>
    <name evidence="3" type="ORF">As57867_013612</name>
    <name evidence="4" type="ORF">ASTE57867_13662</name>
</gene>
<feature type="transmembrane region" description="Helical" evidence="1">
    <location>
        <begin position="26"/>
        <end position="46"/>
    </location>
</feature>
<evidence type="ECO:0000313" key="5">
    <source>
        <dbReference type="Proteomes" id="UP000332933"/>
    </source>
</evidence>
<evidence type="ECO:0000313" key="3">
    <source>
        <dbReference type="EMBL" id="KAF0695520.1"/>
    </source>
</evidence>
<dbReference type="Proteomes" id="UP000332933">
    <property type="component" value="Unassembled WGS sequence"/>
</dbReference>
<accession>A0A485KZ86</accession>
<organism evidence="4 5">
    <name type="scientific">Aphanomyces stellatus</name>
    <dbReference type="NCBI Taxonomy" id="120398"/>
    <lineage>
        <taxon>Eukaryota</taxon>
        <taxon>Sar</taxon>
        <taxon>Stramenopiles</taxon>
        <taxon>Oomycota</taxon>
        <taxon>Saprolegniomycetes</taxon>
        <taxon>Saprolegniales</taxon>
        <taxon>Verrucalvaceae</taxon>
        <taxon>Aphanomyces</taxon>
    </lineage>
</organism>